<gene>
    <name evidence="2" type="ORF">HaLaN_17774</name>
</gene>
<reference evidence="2 3" key="1">
    <citation type="submission" date="2020-02" db="EMBL/GenBank/DDBJ databases">
        <title>Draft genome sequence of Haematococcus lacustris strain NIES-144.</title>
        <authorList>
            <person name="Morimoto D."/>
            <person name="Nakagawa S."/>
            <person name="Yoshida T."/>
            <person name="Sawayama S."/>
        </authorList>
    </citation>
    <scope>NUCLEOTIDE SEQUENCE [LARGE SCALE GENOMIC DNA]</scope>
    <source>
        <strain evidence="2 3">NIES-144</strain>
    </source>
</reference>
<dbReference type="AlphaFoldDB" id="A0A699ZDE6"/>
<comment type="caution">
    <text evidence="2">The sequence shown here is derived from an EMBL/GenBank/DDBJ whole genome shotgun (WGS) entry which is preliminary data.</text>
</comment>
<accession>A0A699ZDE6</accession>
<evidence type="ECO:0000313" key="2">
    <source>
        <dbReference type="EMBL" id="GFH20623.1"/>
    </source>
</evidence>
<feature type="signal peptide" evidence="1">
    <location>
        <begin position="1"/>
        <end position="22"/>
    </location>
</feature>
<keyword evidence="3" id="KW-1185">Reference proteome</keyword>
<evidence type="ECO:0000256" key="1">
    <source>
        <dbReference type="SAM" id="SignalP"/>
    </source>
</evidence>
<name>A0A699ZDE6_HAELA</name>
<feature type="chain" id="PRO_5025644618" evidence="1">
    <location>
        <begin position="23"/>
        <end position="88"/>
    </location>
</feature>
<feature type="non-terminal residue" evidence="2">
    <location>
        <position position="88"/>
    </location>
</feature>
<organism evidence="2 3">
    <name type="scientific">Haematococcus lacustris</name>
    <name type="common">Green alga</name>
    <name type="synonym">Haematococcus pluvialis</name>
    <dbReference type="NCBI Taxonomy" id="44745"/>
    <lineage>
        <taxon>Eukaryota</taxon>
        <taxon>Viridiplantae</taxon>
        <taxon>Chlorophyta</taxon>
        <taxon>core chlorophytes</taxon>
        <taxon>Chlorophyceae</taxon>
        <taxon>CS clade</taxon>
        <taxon>Chlamydomonadales</taxon>
        <taxon>Haematococcaceae</taxon>
        <taxon>Haematococcus</taxon>
    </lineage>
</organism>
<keyword evidence="1" id="KW-0732">Signal</keyword>
<protein>
    <submittedName>
        <fullName evidence="2">Uncharacterized protein</fullName>
    </submittedName>
</protein>
<sequence length="88" mass="9671">MPPYLLMLLLLASWSWLGQVAAQPTARARWQVNITIDRSILAAFGDQQLLQNFVTQRVSGMLLASLLHSDIYALFATCAAHTCAAIIV</sequence>
<dbReference type="EMBL" id="BLLF01001670">
    <property type="protein sequence ID" value="GFH20623.1"/>
    <property type="molecule type" value="Genomic_DNA"/>
</dbReference>
<proteinExistence type="predicted"/>
<dbReference type="Proteomes" id="UP000485058">
    <property type="component" value="Unassembled WGS sequence"/>
</dbReference>
<evidence type="ECO:0000313" key="3">
    <source>
        <dbReference type="Proteomes" id="UP000485058"/>
    </source>
</evidence>